<evidence type="ECO:0000313" key="3">
    <source>
        <dbReference type="Proteomes" id="UP000299102"/>
    </source>
</evidence>
<organism evidence="2 3">
    <name type="scientific">Eumeta variegata</name>
    <name type="common">Bagworm moth</name>
    <name type="synonym">Eumeta japonica</name>
    <dbReference type="NCBI Taxonomy" id="151549"/>
    <lineage>
        <taxon>Eukaryota</taxon>
        <taxon>Metazoa</taxon>
        <taxon>Ecdysozoa</taxon>
        <taxon>Arthropoda</taxon>
        <taxon>Hexapoda</taxon>
        <taxon>Insecta</taxon>
        <taxon>Pterygota</taxon>
        <taxon>Neoptera</taxon>
        <taxon>Endopterygota</taxon>
        <taxon>Lepidoptera</taxon>
        <taxon>Glossata</taxon>
        <taxon>Ditrysia</taxon>
        <taxon>Tineoidea</taxon>
        <taxon>Psychidae</taxon>
        <taxon>Oiketicinae</taxon>
        <taxon>Eumeta</taxon>
    </lineage>
</organism>
<evidence type="ECO:0000313" key="2">
    <source>
        <dbReference type="EMBL" id="GBP49505.1"/>
    </source>
</evidence>
<dbReference type="EMBL" id="BGZK01000546">
    <property type="protein sequence ID" value="GBP49505.1"/>
    <property type="molecule type" value="Genomic_DNA"/>
</dbReference>
<reference evidence="2 3" key="1">
    <citation type="journal article" date="2019" name="Commun. Biol.">
        <title>The bagworm genome reveals a unique fibroin gene that provides high tensile strength.</title>
        <authorList>
            <person name="Kono N."/>
            <person name="Nakamura H."/>
            <person name="Ohtoshi R."/>
            <person name="Tomita M."/>
            <person name="Numata K."/>
            <person name="Arakawa K."/>
        </authorList>
    </citation>
    <scope>NUCLEOTIDE SEQUENCE [LARGE SCALE GENOMIC DNA]</scope>
</reference>
<gene>
    <name evidence="2" type="ORF">EVAR_45481_1</name>
</gene>
<protein>
    <submittedName>
        <fullName evidence="2">Uncharacterized protein</fullName>
    </submittedName>
</protein>
<accession>A0A4C1WHA3</accession>
<proteinExistence type="predicted"/>
<comment type="caution">
    <text evidence="2">The sequence shown here is derived from an EMBL/GenBank/DDBJ whole genome shotgun (WGS) entry which is preliminary data.</text>
</comment>
<keyword evidence="3" id="KW-1185">Reference proteome</keyword>
<dbReference type="AlphaFoldDB" id="A0A4C1WHA3"/>
<feature type="region of interest" description="Disordered" evidence="1">
    <location>
        <begin position="57"/>
        <end position="87"/>
    </location>
</feature>
<dbReference type="Proteomes" id="UP000299102">
    <property type="component" value="Unassembled WGS sequence"/>
</dbReference>
<evidence type="ECO:0000256" key="1">
    <source>
        <dbReference type="SAM" id="MobiDB-lite"/>
    </source>
</evidence>
<sequence>MRKSCVVVTIYNKIPNSLKLCVRPLTAHEGADLLDTDCRRLPRANLECGMGLKTFRRAPPRGRESATNSRNGVKGMRPSWREMHTVT</sequence>
<name>A0A4C1WHA3_EUMVA</name>